<reference evidence="3" key="1">
    <citation type="submission" date="2021-06" db="EMBL/GenBank/DDBJ databases">
        <authorList>
            <person name="Kallberg Y."/>
            <person name="Tangrot J."/>
            <person name="Rosling A."/>
        </authorList>
    </citation>
    <scope>NUCLEOTIDE SEQUENCE</scope>
    <source>
        <strain evidence="3">FL130A</strain>
    </source>
</reference>
<dbReference type="Gene3D" id="1.25.40.180">
    <property type="match status" value="1"/>
</dbReference>
<dbReference type="GO" id="GO:0005846">
    <property type="term" value="C:nuclear cap binding complex"/>
    <property type="evidence" value="ECO:0007669"/>
    <property type="project" value="InterPro"/>
</dbReference>
<dbReference type="Pfam" id="PF09090">
    <property type="entry name" value="MIF4G_like_2"/>
    <property type="match status" value="1"/>
</dbReference>
<name>A0A9N8V6X4_9GLOM</name>
<dbReference type="SUPFAM" id="SSF48371">
    <property type="entry name" value="ARM repeat"/>
    <property type="match status" value="1"/>
</dbReference>
<dbReference type="OrthoDB" id="10252707at2759"/>
<dbReference type="PANTHER" id="PTHR12412:SF2">
    <property type="entry name" value="NUCLEAR CAP-BINDING PROTEIN SUBUNIT 1"/>
    <property type="match status" value="1"/>
</dbReference>
<proteinExistence type="predicted"/>
<feature type="region of interest" description="Disordered" evidence="1">
    <location>
        <begin position="1"/>
        <end position="27"/>
    </location>
</feature>
<dbReference type="PANTHER" id="PTHR12412">
    <property type="entry name" value="CAP BINDING PROTEIN"/>
    <property type="match status" value="1"/>
</dbReference>
<dbReference type="GO" id="GO:0000339">
    <property type="term" value="F:RNA cap binding"/>
    <property type="evidence" value="ECO:0007669"/>
    <property type="project" value="InterPro"/>
</dbReference>
<feature type="domain" description="MIF4G-like type 2" evidence="2">
    <location>
        <begin position="12"/>
        <end position="100"/>
    </location>
</feature>
<evidence type="ECO:0000259" key="2">
    <source>
        <dbReference type="Pfam" id="PF09090"/>
    </source>
</evidence>
<accession>A0A9N8V6X4</accession>
<dbReference type="InterPro" id="IPR016024">
    <property type="entry name" value="ARM-type_fold"/>
</dbReference>
<evidence type="ECO:0000313" key="3">
    <source>
        <dbReference type="EMBL" id="CAG8445900.1"/>
    </source>
</evidence>
<dbReference type="GO" id="GO:0006406">
    <property type="term" value="P:mRNA export from nucleus"/>
    <property type="evidence" value="ECO:0007669"/>
    <property type="project" value="InterPro"/>
</dbReference>
<dbReference type="GO" id="GO:0000184">
    <property type="term" value="P:nuclear-transcribed mRNA catabolic process, nonsense-mediated decay"/>
    <property type="evidence" value="ECO:0007669"/>
    <property type="project" value="TreeGrafter"/>
</dbReference>
<dbReference type="AlphaFoldDB" id="A0A9N8V6X4"/>
<dbReference type="InterPro" id="IPR015174">
    <property type="entry name" value="MIF4G-like_typ-2"/>
</dbReference>
<dbReference type="InterPro" id="IPR027159">
    <property type="entry name" value="CBP80"/>
</dbReference>
<protein>
    <submittedName>
        <fullName evidence="3">14606_t:CDS:1</fullName>
    </submittedName>
</protein>
<gene>
    <name evidence="3" type="ORF">ALEPTO_LOCUS679</name>
</gene>
<dbReference type="EMBL" id="CAJVPS010000052">
    <property type="protein sequence ID" value="CAG8445900.1"/>
    <property type="molecule type" value="Genomic_DNA"/>
</dbReference>
<sequence>IEKLRNSQLENNEEISKEPFQGTESNNNETIQNLENSLNMVLKEQKEVLLAVFQSFTKTITNKLKEHGDHGIEDLLSSQWWFWWAYGFFREVGRAYSAQYAKFIVTLETIVITPGVDTKIEEIISIIKALSTDQDTVTISQI</sequence>
<keyword evidence="4" id="KW-1185">Reference proteome</keyword>
<dbReference type="GO" id="GO:0003729">
    <property type="term" value="F:mRNA binding"/>
    <property type="evidence" value="ECO:0007669"/>
    <property type="project" value="TreeGrafter"/>
</dbReference>
<comment type="caution">
    <text evidence="3">The sequence shown here is derived from an EMBL/GenBank/DDBJ whole genome shotgun (WGS) entry which is preliminary data.</text>
</comment>
<dbReference type="GO" id="GO:0005634">
    <property type="term" value="C:nucleus"/>
    <property type="evidence" value="ECO:0007669"/>
    <property type="project" value="TreeGrafter"/>
</dbReference>
<organism evidence="3 4">
    <name type="scientific">Ambispora leptoticha</name>
    <dbReference type="NCBI Taxonomy" id="144679"/>
    <lineage>
        <taxon>Eukaryota</taxon>
        <taxon>Fungi</taxon>
        <taxon>Fungi incertae sedis</taxon>
        <taxon>Mucoromycota</taxon>
        <taxon>Glomeromycotina</taxon>
        <taxon>Glomeromycetes</taxon>
        <taxon>Archaeosporales</taxon>
        <taxon>Ambisporaceae</taxon>
        <taxon>Ambispora</taxon>
    </lineage>
</organism>
<evidence type="ECO:0000313" key="4">
    <source>
        <dbReference type="Proteomes" id="UP000789508"/>
    </source>
</evidence>
<feature type="compositionally biased region" description="Polar residues" evidence="1">
    <location>
        <begin position="1"/>
        <end position="10"/>
    </location>
</feature>
<dbReference type="Proteomes" id="UP000789508">
    <property type="component" value="Unassembled WGS sequence"/>
</dbReference>
<feature type="non-terminal residue" evidence="3">
    <location>
        <position position="142"/>
    </location>
</feature>
<evidence type="ECO:0000256" key="1">
    <source>
        <dbReference type="SAM" id="MobiDB-lite"/>
    </source>
</evidence>